<dbReference type="EMBL" id="HBUF01329630">
    <property type="protein sequence ID" value="CAG6696667.1"/>
    <property type="molecule type" value="Transcribed_RNA"/>
</dbReference>
<name>A0A8D8U2M3_9HEMI</name>
<dbReference type="EMBL" id="HBUF01329632">
    <property type="protein sequence ID" value="CAG6696690.1"/>
    <property type="molecule type" value="Transcribed_RNA"/>
</dbReference>
<dbReference type="AlphaFoldDB" id="A0A8D8U2M3"/>
<accession>A0A8D8U2M3</accession>
<evidence type="ECO:0000313" key="1">
    <source>
        <dbReference type="EMBL" id="CAG6696667.1"/>
    </source>
</evidence>
<proteinExistence type="predicted"/>
<dbReference type="EMBL" id="HBUF01329629">
    <property type="protein sequence ID" value="CAG6696648.1"/>
    <property type="molecule type" value="Transcribed_RNA"/>
</dbReference>
<reference evidence="1" key="1">
    <citation type="submission" date="2021-05" db="EMBL/GenBank/DDBJ databases">
        <authorList>
            <person name="Alioto T."/>
            <person name="Alioto T."/>
            <person name="Gomez Garrido J."/>
        </authorList>
    </citation>
    <scope>NUCLEOTIDE SEQUENCE</scope>
</reference>
<sequence length="116" mass="12387">MSTLFVLTSPSTATSSSFNFASTLSTSVSNSFLLPISWLRVFKASCIRSDCVLCSFSSRSILSLMGEPSSALLGASRALDCLMASFRSFSLNSFSLDCHSFAVLNSTWHCTDANGS</sequence>
<dbReference type="EMBL" id="HBUF01329633">
    <property type="protein sequence ID" value="CAG6696708.1"/>
    <property type="molecule type" value="Transcribed_RNA"/>
</dbReference>
<organism evidence="1">
    <name type="scientific">Cacopsylla melanoneura</name>
    <dbReference type="NCBI Taxonomy" id="428564"/>
    <lineage>
        <taxon>Eukaryota</taxon>
        <taxon>Metazoa</taxon>
        <taxon>Ecdysozoa</taxon>
        <taxon>Arthropoda</taxon>
        <taxon>Hexapoda</taxon>
        <taxon>Insecta</taxon>
        <taxon>Pterygota</taxon>
        <taxon>Neoptera</taxon>
        <taxon>Paraneoptera</taxon>
        <taxon>Hemiptera</taxon>
        <taxon>Sternorrhyncha</taxon>
        <taxon>Psylloidea</taxon>
        <taxon>Psyllidae</taxon>
        <taxon>Psyllinae</taxon>
        <taxon>Cacopsylla</taxon>
    </lineage>
</organism>
<protein>
    <submittedName>
        <fullName evidence="1">Uncharacterized protein</fullName>
    </submittedName>
</protein>